<organism evidence="1">
    <name type="scientific">marine sediment metagenome</name>
    <dbReference type="NCBI Taxonomy" id="412755"/>
    <lineage>
        <taxon>unclassified sequences</taxon>
        <taxon>metagenomes</taxon>
        <taxon>ecological metagenomes</taxon>
    </lineage>
</organism>
<sequence>MLKQFTIWHFTDGKPGHENQTRGLIQAMANVTSIQRHTIDVPQSMLLLLWALISGNLFRQLSKLKKPDYLIAAGRRTHFPMLLAKLWFGGKSIVLMRPSWPKKWFDMLIIPEHDHPKASPNILTTQGAINTITPSFDHDQNQGIILIGGPSKHYYWDTSSIIQQISSLLSNMPDRSWTIINSRRTPDNFLTQLQHISHPYTFIDHHQTSKEWLPKQLATAGQIWVSPDSVSMIYEALTSGGAVGCFDLEKKGDNRIVKGIEKLMQNGMLTPFKHWQATHTIQPPPSQLNEAQRAADWILNQ</sequence>
<evidence type="ECO:0000313" key="1">
    <source>
        <dbReference type="EMBL" id="KKN47607.1"/>
    </source>
</evidence>
<gene>
    <name evidence="1" type="ORF">LCGC14_0661130</name>
</gene>
<dbReference type="EMBL" id="LAZR01001266">
    <property type="protein sequence ID" value="KKN47607.1"/>
    <property type="molecule type" value="Genomic_DNA"/>
</dbReference>
<dbReference type="Pfam" id="PF06258">
    <property type="entry name" value="Mito_fiss_Elm1"/>
    <property type="match status" value="1"/>
</dbReference>
<accession>A0A0F9RDL8</accession>
<reference evidence="1" key="1">
    <citation type="journal article" date="2015" name="Nature">
        <title>Complex archaea that bridge the gap between prokaryotes and eukaryotes.</title>
        <authorList>
            <person name="Spang A."/>
            <person name="Saw J.H."/>
            <person name="Jorgensen S.L."/>
            <person name="Zaremba-Niedzwiedzka K."/>
            <person name="Martijn J."/>
            <person name="Lind A.E."/>
            <person name="van Eijk R."/>
            <person name="Schleper C."/>
            <person name="Guy L."/>
            <person name="Ettema T.J."/>
        </authorList>
    </citation>
    <scope>NUCLEOTIDE SEQUENCE</scope>
</reference>
<name>A0A0F9RDL8_9ZZZZ</name>
<dbReference type="InterPro" id="IPR009367">
    <property type="entry name" value="Elm1-like"/>
</dbReference>
<comment type="caution">
    <text evidence="1">The sequence shown here is derived from an EMBL/GenBank/DDBJ whole genome shotgun (WGS) entry which is preliminary data.</text>
</comment>
<dbReference type="AlphaFoldDB" id="A0A0F9RDL8"/>
<protein>
    <recommendedName>
        <fullName evidence="2">Nucleoside-diphosphate sugar epimerase</fullName>
    </recommendedName>
</protein>
<evidence type="ECO:0008006" key="2">
    <source>
        <dbReference type="Google" id="ProtNLM"/>
    </source>
</evidence>
<proteinExistence type="predicted"/>